<dbReference type="InterPro" id="IPR003696">
    <property type="entry name" value="Carbtransf_dom"/>
</dbReference>
<evidence type="ECO:0000256" key="1">
    <source>
        <dbReference type="ARBA" id="ARBA00006129"/>
    </source>
</evidence>
<evidence type="ECO:0000259" key="3">
    <source>
        <dbReference type="Pfam" id="PF16861"/>
    </source>
</evidence>
<dbReference type="Pfam" id="PF02543">
    <property type="entry name" value="Carbam_trans_N"/>
    <property type="match status" value="1"/>
</dbReference>
<feature type="domain" description="Carbamoyltransferase" evidence="2">
    <location>
        <begin position="12"/>
        <end position="355"/>
    </location>
</feature>
<evidence type="ECO:0000259" key="2">
    <source>
        <dbReference type="Pfam" id="PF02543"/>
    </source>
</evidence>
<dbReference type="Pfam" id="PF16861">
    <property type="entry name" value="Carbam_trans_C"/>
    <property type="match status" value="1"/>
</dbReference>
<keyword evidence="4" id="KW-0808">Transferase</keyword>
<dbReference type="Proteomes" id="UP000430079">
    <property type="component" value="Unassembled WGS sequence"/>
</dbReference>
<feature type="domain" description="Carbamoyltransferase C-terminal" evidence="3">
    <location>
        <begin position="407"/>
        <end position="576"/>
    </location>
</feature>
<name>A0A640T3Y2_9ACTN</name>
<evidence type="ECO:0000313" key="5">
    <source>
        <dbReference type="Proteomes" id="UP000430079"/>
    </source>
</evidence>
<dbReference type="EMBL" id="BLIO01000001">
    <property type="protein sequence ID" value="GFE17900.1"/>
    <property type="molecule type" value="Genomic_DNA"/>
</dbReference>
<organism evidence="4 5">
    <name type="scientific">Streptomyces glebosus</name>
    <dbReference type="NCBI Taxonomy" id="249580"/>
    <lineage>
        <taxon>Bacteria</taxon>
        <taxon>Bacillati</taxon>
        <taxon>Actinomycetota</taxon>
        <taxon>Actinomycetes</taxon>
        <taxon>Kitasatosporales</taxon>
        <taxon>Streptomycetaceae</taxon>
        <taxon>Streptomyces</taxon>
    </lineage>
</organism>
<dbReference type="GO" id="GO:0016740">
    <property type="term" value="F:transferase activity"/>
    <property type="evidence" value="ECO:0007669"/>
    <property type="project" value="UniProtKB-KW"/>
</dbReference>
<evidence type="ECO:0000313" key="4">
    <source>
        <dbReference type="EMBL" id="GFE17900.1"/>
    </source>
</evidence>
<proteinExistence type="inferred from homology"/>
<dbReference type="PANTHER" id="PTHR34847:SF1">
    <property type="entry name" value="NODULATION PROTEIN U"/>
    <property type="match status" value="1"/>
</dbReference>
<dbReference type="AlphaFoldDB" id="A0A640T3Y2"/>
<dbReference type="InterPro" id="IPR043129">
    <property type="entry name" value="ATPase_NBD"/>
</dbReference>
<dbReference type="Gene3D" id="3.90.870.20">
    <property type="entry name" value="Carbamoyltransferase, C-terminal domain"/>
    <property type="match status" value="1"/>
</dbReference>
<protein>
    <submittedName>
        <fullName evidence="4">Carbamoyltransferase</fullName>
    </submittedName>
</protein>
<comment type="similarity">
    <text evidence="1">Belongs to the NodU/CmcH family.</text>
</comment>
<dbReference type="InterPro" id="IPR031730">
    <property type="entry name" value="Carbam_trans_C"/>
</dbReference>
<dbReference type="SUPFAM" id="SSF53067">
    <property type="entry name" value="Actin-like ATPase domain"/>
    <property type="match status" value="1"/>
</dbReference>
<keyword evidence="5" id="KW-1185">Reference proteome</keyword>
<dbReference type="InterPro" id="IPR051338">
    <property type="entry name" value="NodU/CmcH_Carbamoyltrnsfr"/>
</dbReference>
<gene>
    <name evidence="4" type="ORF">Sgleb_59470</name>
</gene>
<dbReference type="Gene3D" id="3.30.420.40">
    <property type="match status" value="2"/>
</dbReference>
<dbReference type="PANTHER" id="PTHR34847">
    <property type="entry name" value="NODULATION PROTEIN U"/>
    <property type="match status" value="1"/>
</dbReference>
<dbReference type="InterPro" id="IPR038152">
    <property type="entry name" value="Carbam_trans_C_sf"/>
</dbReference>
<accession>A0A640T3Y2</accession>
<sequence length="576" mass="62001">MTTAVDRVPSVVLGVCSFTHDSAAALLIDGELVGFVEEERLSQQKHTREYPRQAIGWLLGEAGITAGDVDAVAYNFQPIRYLAEAPAALRMVLSGTIRARAIPRAAGFAKVAVRTRRRLQLLAQGFPDARVTPVLHHRAHQLAAFTASGWEEAAVLVVDSLGERQTTTIAHAHRGARPRVRMLEALTDPASLGYVYGAVTEHLGWRRGDEEGTVMALAALGDPARFRHIFTRAVRTTATGFVVDPAYFPPRVLTSGYPRTSPRFVAATCPRRHPDEPVQEIHQDLAAALQERTEQIMLHLARRARLLSGSRRLCVGGGVATNCVSIGRIIDAGIFDEVFVPPAPGDAGTAIGAAVAVHTDSGSQRPLSGIARTCYLGPSFPEPELDLTPWPGLKQKLLGADAAELLADQLAHGMIVGLFQGRVEAGPRALGNRSILASPLEAGVVERLNATVKFREPFRPFAPMVTTARAREFFTLGQDAPYMSMASRVTGAARERVPAIVHANGTARLQTVTAAQNPFMHEVLEAFARRTGVPVLINTSLNVKGKPICGTPEMALDCLANSGLDALLLEGRWITK</sequence>
<comment type="caution">
    <text evidence="4">The sequence shown here is derived from an EMBL/GenBank/DDBJ whole genome shotgun (WGS) entry which is preliminary data.</text>
</comment>
<reference evidence="4 5" key="1">
    <citation type="submission" date="2019-12" db="EMBL/GenBank/DDBJ databases">
        <title>Whole genome shotgun sequence of Streptomyces hygroscopicus subsp. glebosus NBRC 13786.</title>
        <authorList>
            <person name="Ichikawa N."/>
            <person name="Kimura A."/>
            <person name="Kitahashi Y."/>
            <person name="Komaki H."/>
            <person name="Tamura T."/>
        </authorList>
    </citation>
    <scope>NUCLEOTIDE SEQUENCE [LARGE SCALE GENOMIC DNA]</scope>
    <source>
        <strain evidence="4 5">NBRC 13786</strain>
    </source>
</reference>
<dbReference type="CDD" id="cd24098">
    <property type="entry name" value="ASKHA_NBD_TobZ_N"/>
    <property type="match status" value="1"/>
</dbReference>